<dbReference type="EMBL" id="PFIP01000099">
    <property type="protein sequence ID" value="PIX34156.1"/>
    <property type="molecule type" value="Genomic_DNA"/>
</dbReference>
<dbReference type="GO" id="GO:0004556">
    <property type="term" value="F:alpha-amylase activity"/>
    <property type="evidence" value="ECO:0007669"/>
    <property type="project" value="TreeGrafter"/>
</dbReference>
<dbReference type="Pfam" id="PF00128">
    <property type="entry name" value="Alpha-amylase"/>
    <property type="match status" value="1"/>
</dbReference>
<feature type="transmembrane region" description="Helical" evidence="1">
    <location>
        <begin position="6"/>
        <end position="24"/>
    </location>
</feature>
<dbReference type="PANTHER" id="PTHR10357:SF178">
    <property type="entry name" value="OLIGO-1,6-GLUCOSIDASE 3-RELATED"/>
    <property type="match status" value="1"/>
</dbReference>
<dbReference type="PANTHER" id="PTHR10357">
    <property type="entry name" value="ALPHA-AMYLASE FAMILY MEMBER"/>
    <property type="match status" value="1"/>
</dbReference>
<accession>A0A2M7PUH9</accession>
<evidence type="ECO:0000259" key="2">
    <source>
        <dbReference type="Pfam" id="PF00128"/>
    </source>
</evidence>
<sequence>MTILVNFLEIFVYSVIFGYLPGIIQKLDYLKILEIDVIWLCLIYKSPNNDNGYDISDYQDIIDNFGTMKDVEKLLTETYNRSY</sequence>
<keyword evidence="1" id="KW-0472">Membrane</keyword>
<reference evidence="3" key="2">
    <citation type="submission" date="2017-09" db="EMBL/GenBank/DDBJ databases">
        <title>Depth-based differentiation of microbial function through sediment-hosted aquifers and enrichment of novel symbionts in the deep terrestrial subsurface.</title>
        <authorList>
            <person name="Probst A.J."/>
            <person name="Ladd B."/>
            <person name="Jarett J.K."/>
            <person name="Geller-Mcgrath D.E."/>
            <person name="Sieber C.M.K."/>
            <person name="Emerson J.B."/>
            <person name="Anantharaman K."/>
            <person name="Thomas B.C."/>
            <person name="Malmstrom R."/>
            <person name="Stieglmeier M."/>
            <person name="Klingl A."/>
            <person name="Woyke T."/>
            <person name="Ryan C.M."/>
            <person name="Banfield J.F."/>
        </authorList>
    </citation>
    <scope>NUCLEOTIDE SEQUENCE</scope>
    <source>
        <strain evidence="3">CG_4_8_14_3_um_filter_34_18</strain>
    </source>
</reference>
<dbReference type="AlphaFoldDB" id="A0A2M7PUH9"/>
<evidence type="ECO:0000313" key="3">
    <source>
        <dbReference type="EMBL" id="PIX34156.1"/>
    </source>
</evidence>
<dbReference type="Gene3D" id="3.20.20.80">
    <property type="entry name" value="Glycosidases"/>
    <property type="match status" value="1"/>
</dbReference>
<proteinExistence type="predicted"/>
<comment type="caution">
    <text evidence="4">The sequence shown here is derived from an EMBL/GenBank/DDBJ whole genome shotgun (WGS) entry which is preliminary data.</text>
</comment>
<dbReference type="InterPro" id="IPR006047">
    <property type="entry name" value="GH13_cat_dom"/>
</dbReference>
<accession>A0A2M8CA34</accession>
<protein>
    <recommendedName>
        <fullName evidence="2">Glycosyl hydrolase family 13 catalytic domain-containing protein</fullName>
    </recommendedName>
</protein>
<feature type="domain" description="Glycosyl hydrolase family 13 catalytic" evidence="2">
    <location>
        <begin position="17"/>
        <end position="80"/>
    </location>
</feature>
<dbReference type="Proteomes" id="UP000228560">
    <property type="component" value="Unassembled WGS sequence"/>
</dbReference>
<evidence type="ECO:0000313" key="7">
    <source>
        <dbReference type="Proteomes" id="UP000230646"/>
    </source>
</evidence>
<dbReference type="Proteomes" id="UP000230646">
    <property type="component" value="Unassembled WGS sequence"/>
</dbReference>
<evidence type="ECO:0000256" key="1">
    <source>
        <dbReference type="SAM" id="Phobius"/>
    </source>
</evidence>
<dbReference type="GO" id="GO:0009313">
    <property type="term" value="P:oligosaccharide catabolic process"/>
    <property type="evidence" value="ECO:0007669"/>
    <property type="project" value="TreeGrafter"/>
</dbReference>
<dbReference type="SUPFAM" id="SSF51445">
    <property type="entry name" value="(Trans)glycosidases"/>
    <property type="match status" value="1"/>
</dbReference>
<reference evidence="6 7" key="1">
    <citation type="submission" date="2017-09" db="EMBL/GenBank/DDBJ databases">
        <title>Depth-based differentiation of microbial function through sediment-hosted aquifers and enrichment of novel symbionts in the deep terrestrial subsurface.</title>
        <authorList>
            <person name="Probst A.J."/>
            <person name="Ladd B."/>
            <person name="Jarett J.K."/>
            <person name="Geller-Mcgrath D.E."/>
            <person name="Sieber C.M."/>
            <person name="Emerson J.B."/>
            <person name="Anantharaman K."/>
            <person name="Thomas B.C."/>
            <person name="Malmstrom R."/>
            <person name="Stieglmeier M."/>
            <person name="Klingl A."/>
            <person name="Woyke T."/>
            <person name="Ryan C.M."/>
            <person name="Banfield J.F."/>
        </authorList>
    </citation>
    <scope>NUCLEOTIDE SEQUENCE [LARGE SCALE GENOMIC DNA]</scope>
    <source>
        <strain evidence="4">CG_4_10_14_3_um_filter_34_13</strain>
        <strain evidence="5">CG_4_9_14_3_um_filter_33_16</strain>
    </source>
</reference>
<keyword evidence="1" id="KW-1133">Transmembrane helix</keyword>
<name>A0A2M7PUH9_9BACT</name>
<dbReference type="EMBL" id="PFTV01000169">
    <property type="protein sequence ID" value="PJB55935.1"/>
    <property type="molecule type" value="Genomic_DNA"/>
</dbReference>
<evidence type="ECO:0000313" key="4">
    <source>
        <dbReference type="EMBL" id="PIY33927.1"/>
    </source>
</evidence>
<dbReference type="Proteomes" id="UP000231493">
    <property type="component" value="Unassembled WGS sequence"/>
</dbReference>
<evidence type="ECO:0000313" key="6">
    <source>
        <dbReference type="Proteomes" id="UP000228560"/>
    </source>
</evidence>
<evidence type="ECO:0000313" key="5">
    <source>
        <dbReference type="EMBL" id="PJB55935.1"/>
    </source>
</evidence>
<gene>
    <name evidence="5" type="ORF">CO097_06645</name>
    <name evidence="4" type="ORF">COZ07_00315</name>
    <name evidence="3" type="ORF">COZ58_04975</name>
</gene>
<accession>A0A2M7K7P9</accession>
<dbReference type="EMBL" id="PFKO01000011">
    <property type="protein sequence ID" value="PIY33927.1"/>
    <property type="molecule type" value="Genomic_DNA"/>
</dbReference>
<keyword evidence="1" id="KW-0812">Transmembrane</keyword>
<dbReference type="InterPro" id="IPR017853">
    <property type="entry name" value="GH"/>
</dbReference>
<organism evidence="4 7">
    <name type="scientific">Candidatus Infernicultor aquiphilus</name>
    <dbReference type="NCBI Taxonomy" id="1805029"/>
    <lineage>
        <taxon>Bacteria</taxon>
        <taxon>Pseudomonadati</taxon>
        <taxon>Atribacterota</taxon>
        <taxon>Candidatus Phoenicimicrobiia</taxon>
        <taxon>Candidatus Pheonicimicrobiales</taxon>
        <taxon>Candidatus Phoenicimicrobiaceae</taxon>
        <taxon>Candidatus Infernicultor</taxon>
    </lineage>
</organism>